<dbReference type="EMBL" id="CAJZBQ010000044">
    <property type="protein sequence ID" value="CAG9327553.1"/>
    <property type="molecule type" value="Genomic_DNA"/>
</dbReference>
<keyword evidence="1" id="KW-1133">Transmembrane helix</keyword>
<protein>
    <submittedName>
        <fullName evidence="2">Uncharacterized protein</fullName>
    </submittedName>
</protein>
<evidence type="ECO:0000256" key="1">
    <source>
        <dbReference type="SAM" id="Phobius"/>
    </source>
</evidence>
<evidence type="ECO:0000313" key="2">
    <source>
        <dbReference type="EMBL" id="CAG9327553.1"/>
    </source>
</evidence>
<name>A0AAU9JJX3_9CILI</name>
<keyword evidence="1" id="KW-0472">Membrane</keyword>
<accession>A0AAU9JJX3</accession>
<dbReference type="AlphaFoldDB" id="A0AAU9JJX3"/>
<keyword evidence="1" id="KW-0812">Transmembrane</keyword>
<comment type="caution">
    <text evidence="2">The sequence shown here is derived from an EMBL/GenBank/DDBJ whole genome shotgun (WGS) entry which is preliminary data.</text>
</comment>
<evidence type="ECO:0000313" key="3">
    <source>
        <dbReference type="Proteomes" id="UP001162131"/>
    </source>
</evidence>
<organism evidence="2 3">
    <name type="scientific">Blepharisma stoltei</name>
    <dbReference type="NCBI Taxonomy" id="1481888"/>
    <lineage>
        <taxon>Eukaryota</taxon>
        <taxon>Sar</taxon>
        <taxon>Alveolata</taxon>
        <taxon>Ciliophora</taxon>
        <taxon>Postciliodesmatophora</taxon>
        <taxon>Heterotrichea</taxon>
        <taxon>Heterotrichida</taxon>
        <taxon>Blepharismidae</taxon>
        <taxon>Blepharisma</taxon>
    </lineage>
</organism>
<feature type="transmembrane region" description="Helical" evidence="1">
    <location>
        <begin position="44"/>
        <end position="61"/>
    </location>
</feature>
<sequence length="70" mass="8247">MKLLWLKLRKSPGNNKRANNKFLVLFLLQYNEKELIIVSFYKKLLIIIAFLLAFKIAGFLMKNFNVTIIS</sequence>
<keyword evidence="3" id="KW-1185">Reference proteome</keyword>
<gene>
    <name evidence="2" type="ORF">BSTOLATCC_MIC44186</name>
</gene>
<reference evidence="2" key="1">
    <citation type="submission" date="2021-09" db="EMBL/GenBank/DDBJ databases">
        <authorList>
            <consortium name="AG Swart"/>
            <person name="Singh M."/>
            <person name="Singh A."/>
            <person name="Seah K."/>
            <person name="Emmerich C."/>
        </authorList>
    </citation>
    <scope>NUCLEOTIDE SEQUENCE</scope>
    <source>
        <strain evidence="2">ATCC30299</strain>
    </source>
</reference>
<proteinExistence type="predicted"/>
<dbReference type="Proteomes" id="UP001162131">
    <property type="component" value="Unassembled WGS sequence"/>
</dbReference>